<dbReference type="Proteomes" id="UP000031671">
    <property type="component" value="Unassembled WGS sequence"/>
</dbReference>
<protein>
    <recommendedName>
        <fullName evidence="3">Glycine-zipper-containing OmpA-like membrane domain-containing protein</fullName>
    </recommendedName>
</protein>
<name>A0A0B8NMH7_9VIBR</name>
<sequence length="113" mass="11696">MCLICVLVSGSLQAHGLVYDQGQYDANQFNEDMIYCEGLAHQLPQEEAPGLVEETAKRGARGAAAGAVAGSVSGNSGSDAAKTGAAVGMTLVFLAIEATVKQLKQVTNRRTPT</sequence>
<dbReference type="AlphaFoldDB" id="A0A0B8NMH7"/>
<evidence type="ECO:0008006" key="3">
    <source>
        <dbReference type="Google" id="ProtNLM"/>
    </source>
</evidence>
<proteinExistence type="predicted"/>
<gene>
    <name evidence="1" type="ORF">JCM19231_3936</name>
</gene>
<evidence type="ECO:0000313" key="2">
    <source>
        <dbReference type="Proteomes" id="UP000031671"/>
    </source>
</evidence>
<accession>A0A0B8NMH7</accession>
<reference evidence="1 2" key="1">
    <citation type="submission" date="2015-01" db="EMBL/GenBank/DDBJ databases">
        <title>Vibrio sp. C1 JCM 19231 whole genome shotgun sequence.</title>
        <authorList>
            <person name="Sawabe T."/>
            <person name="Meirelles P."/>
            <person name="Feng G."/>
            <person name="Sayaka M."/>
            <person name="Hattori M."/>
            <person name="Ohkuma M."/>
        </authorList>
    </citation>
    <scope>NUCLEOTIDE SEQUENCE [LARGE SCALE GENOMIC DNA]</scope>
    <source>
        <strain evidence="2">JCM 19231</strain>
    </source>
</reference>
<evidence type="ECO:0000313" key="1">
    <source>
        <dbReference type="EMBL" id="GAM55855.1"/>
    </source>
</evidence>
<dbReference type="EMBL" id="BBRZ01000019">
    <property type="protein sequence ID" value="GAM55855.1"/>
    <property type="molecule type" value="Genomic_DNA"/>
</dbReference>
<organism evidence="1 2">
    <name type="scientific">Vibrio ishigakensis</name>
    <dbReference type="NCBI Taxonomy" id="1481914"/>
    <lineage>
        <taxon>Bacteria</taxon>
        <taxon>Pseudomonadati</taxon>
        <taxon>Pseudomonadota</taxon>
        <taxon>Gammaproteobacteria</taxon>
        <taxon>Vibrionales</taxon>
        <taxon>Vibrionaceae</taxon>
        <taxon>Vibrio</taxon>
    </lineage>
</organism>
<comment type="caution">
    <text evidence="1">The sequence shown here is derived from an EMBL/GenBank/DDBJ whole genome shotgun (WGS) entry which is preliminary data.</text>
</comment>
<keyword evidence="2" id="KW-1185">Reference proteome</keyword>
<reference evidence="1 2" key="2">
    <citation type="submission" date="2015-01" db="EMBL/GenBank/DDBJ databases">
        <authorList>
            <consortium name="NBRP consortium"/>
            <person name="Sawabe T."/>
            <person name="Meirelles P."/>
            <person name="Feng G."/>
            <person name="Sayaka M."/>
            <person name="Hattori M."/>
            <person name="Ohkuma M."/>
        </authorList>
    </citation>
    <scope>NUCLEOTIDE SEQUENCE [LARGE SCALE GENOMIC DNA]</scope>
    <source>
        <strain evidence="2">JCM 19231</strain>
    </source>
</reference>